<dbReference type="EMBL" id="UZAD01006680">
    <property type="protein sequence ID" value="VDN87960.1"/>
    <property type="molecule type" value="Genomic_DNA"/>
</dbReference>
<dbReference type="Proteomes" id="UP000278627">
    <property type="component" value="Unassembled WGS sequence"/>
</dbReference>
<keyword evidence="2" id="KW-1185">Reference proteome</keyword>
<sequence>MSSDRFQRKEIRTLKQRWIMKHKDRTDDIPNCPSIENIIDMPIPNEIL</sequence>
<accession>A0A0N4TF24</accession>
<reference evidence="1 2" key="2">
    <citation type="submission" date="2018-11" db="EMBL/GenBank/DDBJ databases">
        <authorList>
            <consortium name="Pathogen Informatics"/>
        </authorList>
    </citation>
    <scope>NUCLEOTIDE SEQUENCE [LARGE SCALE GENOMIC DNA]</scope>
</reference>
<evidence type="ECO:0000313" key="3">
    <source>
        <dbReference type="WBParaSite" id="BPAG_0000681201-mRNA-1"/>
    </source>
</evidence>
<name>A0A0N4TF24_BRUPA</name>
<protein>
    <submittedName>
        <fullName evidence="3">Transposase</fullName>
    </submittedName>
</protein>
<organism evidence="3">
    <name type="scientific">Brugia pahangi</name>
    <name type="common">Filarial nematode worm</name>
    <dbReference type="NCBI Taxonomy" id="6280"/>
    <lineage>
        <taxon>Eukaryota</taxon>
        <taxon>Metazoa</taxon>
        <taxon>Ecdysozoa</taxon>
        <taxon>Nematoda</taxon>
        <taxon>Chromadorea</taxon>
        <taxon>Rhabditida</taxon>
        <taxon>Spirurina</taxon>
        <taxon>Spiruromorpha</taxon>
        <taxon>Filarioidea</taxon>
        <taxon>Onchocercidae</taxon>
        <taxon>Brugia</taxon>
    </lineage>
</organism>
<gene>
    <name evidence="1" type="ORF">BPAG_LOCUS6774</name>
</gene>
<dbReference type="AlphaFoldDB" id="A0A0N4TF24"/>
<evidence type="ECO:0000313" key="1">
    <source>
        <dbReference type="EMBL" id="VDN87960.1"/>
    </source>
</evidence>
<reference evidence="3" key="1">
    <citation type="submission" date="2017-02" db="UniProtKB">
        <authorList>
            <consortium name="WormBaseParasite"/>
        </authorList>
    </citation>
    <scope>IDENTIFICATION</scope>
</reference>
<evidence type="ECO:0000313" key="2">
    <source>
        <dbReference type="Proteomes" id="UP000278627"/>
    </source>
</evidence>
<proteinExistence type="predicted"/>
<dbReference type="WBParaSite" id="BPAG_0000681201-mRNA-1">
    <property type="protein sequence ID" value="BPAG_0000681201-mRNA-1"/>
    <property type="gene ID" value="BPAG_0000681201"/>
</dbReference>